<dbReference type="Proteomes" id="UP001152646">
    <property type="component" value="Unassembled WGS sequence"/>
</dbReference>
<sequence>MPLSLFHRSSPKLTNPLGQADIISDEIIPGDKDKIEVELERNGNFNALQRYRYVTHWKYIVRPDTAPGRLDTEEDLREVVQEEMSIKNGTVTPETEERLRVLNAQYWHLSQQWWSSRSGLSHGQLRAFTLWRSQSDWYMHPSLVECCTDRQGCCARGCGCCTNRKVDPSRSLGIGHCTVECACCQKARGFEVSPDEKKKLKAQLKIEIPETDFYTTRMKLVSIWGLCANDWGDKHDTMIDAPPSYGQIEKGRTGLMKRLQEKIQK</sequence>
<evidence type="ECO:0000313" key="1">
    <source>
        <dbReference type="EMBL" id="CAG8361056.1"/>
    </source>
</evidence>
<protein>
    <submittedName>
        <fullName evidence="1">Uncharacterized protein</fullName>
    </submittedName>
</protein>
<evidence type="ECO:0000313" key="2">
    <source>
        <dbReference type="Proteomes" id="UP001152646"/>
    </source>
</evidence>
<accession>A0A9W4ITI6</accession>
<comment type="caution">
    <text evidence="1">The sequence shown here is derived from an EMBL/GenBank/DDBJ whole genome shotgun (WGS) entry which is preliminary data.</text>
</comment>
<dbReference type="AlphaFoldDB" id="A0A9W4ITI6"/>
<proteinExistence type="predicted"/>
<dbReference type="OrthoDB" id="4364054at2759"/>
<gene>
    <name evidence="1" type="ORF">PSALAMII_LOCUS3870</name>
</gene>
<reference evidence="1" key="1">
    <citation type="submission" date="2021-07" db="EMBL/GenBank/DDBJ databases">
        <authorList>
            <person name="Branca A.L. A."/>
        </authorList>
    </citation>
    <scope>NUCLEOTIDE SEQUENCE</scope>
</reference>
<dbReference type="EMBL" id="CAJVPA010000144">
    <property type="protein sequence ID" value="CAG8361056.1"/>
    <property type="molecule type" value="Genomic_DNA"/>
</dbReference>
<organism evidence="1 2">
    <name type="scientific">Penicillium salamii</name>
    <dbReference type="NCBI Taxonomy" id="1612424"/>
    <lineage>
        <taxon>Eukaryota</taxon>
        <taxon>Fungi</taxon>
        <taxon>Dikarya</taxon>
        <taxon>Ascomycota</taxon>
        <taxon>Pezizomycotina</taxon>
        <taxon>Eurotiomycetes</taxon>
        <taxon>Eurotiomycetidae</taxon>
        <taxon>Eurotiales</taxon>
        <taxon>Aspergillaceae</taxon>
        <taxon>Penicillium</taxon>
    </lineage>
</organism>
<name>A0A9W4ITI6_9EURO</name>